<dbReference type="EMBL" id="UZAF01016227">
    <property type="protein sequence ID" value="VDO23583.1"/>
    <property type="molecule type" value="Genomic_DNA"/>
</dbReference>
<dbReference type="STRING" id="6290.A0A0N4W414"/>
<keyword evidence="2" id="KW-1185">Reference proteome</keyword>
<dbReference type="OrthoDB" id="5842234at2759"/>
<protein>
    <submittedName>
        <fullName evidence="3">Endo/exonuclease/phosphatase domain-containing protein</fullName>
    </submittedName>
</protein>
<evidence type="ECO:0000313" key="2">
    <source>
        <dbReference type="Proteomes" id="UP000268014"/>
    </source>
</evidence>
<evidence type="ECO:0000313" key="1">
    <source>
        <dbReference type="EMBL" id="VDO23583.1"/>
    </source>
</evidence>
<reference evidence="3" key="1">
    <citation type="submission" date="2017-02" db="UniProtKB">
        <authorList>
            <consortium name="WormBaseParasite"/>
        </authorList>
    </citation>
    <scope>IDENTIFICATION</scope>
</reference>
<organism evidence="3">
    <name type="scientific">Haemonchus placei</name>
    <name type="common">Barber's pole worm</name>
    <dbReference type="NCBI Taxonomy" id="6290"/>
    <lineage>
        <taxon>Eukaryota</taxon>
        <taxon>Metazoa</taxon>
        <taxon>Ecdysozoa</taxon>
        <taxon>Nematoda</taxon>
        <taxon>Chromadorea</taxon>
        <taxon>Rhabditida</taxon>
        <taxon>Rhabditina</taxon>
        <taxon>Rhabditomorpha</taxon>
        <taxon>Strongyloidea</taxon>
        <taxon>Trichostrongylidae</taxon>
        <taxon>Haemonchus</taxon>
    </lineage>
</organism>
<gene>
    <name evidence="1" type="ORF">HPLM_LOCUS4590</name>
</gene>
<reference evidence="1 2" key="2">
    <citation type="submission" date="2018-11" db="EMBL/GenBank/DDBJ databases">
        <authorList>
            <consortium name="Pathogen Informatics"/>
        </authorList>
    </citation>
    <scope>NUCLEOTIDE SEQUENCE [LARGE SCALE GENOMIC DNA]</scope>
    <source>
        <strain evidence="1 2">MHpl1</strain>
    </source>
</reference>
<dbReference type="InterPro" id="IPR036691">
    <property type="entry name" value="Endo/exonu/phosph_ase_sf"/>
</dbReference>
<name>A0A0N4W414_HAEPC</name>
<dbReference type="Proteomes" id="UP000268014">
    <property type="component" value="Unassembled WGS sequence"/>
</dbReference>
<proteinExistence type="predicted"/>
<accession>A0A0N4W414</accession>
<dbReference type="Gene3D" id="3.60.10.10">
    <property type="entry name" value="Endonuclease/exonuclease/phosphatase"/>
    <property type="match status" value="1"/>
</dbReference>
<evidence type="ECO:0000313" key="3">
    <source>
        <dbReference type="WBParaSite" id="HPLM_0000459801-mRNA-1"/>
    </source>
</evidence>
<sequence>MSRRLLVDGWGAFCSYGTVGIQFTSCKMTSQDDYPSLLEKSLVPFIKTNTNKYYFLQDNASNRTARSTLSYYYYYYSIQYSTTLPASGRLFIALPDHLAPVAWTTWCWYHGYAPTVTYSDVEYHEFLEQISEALGARFHNQGCIVKNRNLVKTVLGDFNAKIGCGEETEKFIGRHGLGVRNERGDVLANFCSENELYVMNNHFKKTNSRKWTWISPNMQTKNAIDFVLSADRTIFQDVDIIGRFKFVSDHRLVMAKIRLENKRYHSRKAETTTNFDAKVFSATLKRLIANKISSNYEELKEAVEMAAAEAKSEVPKKFHFSERTRNLFEKRHLLLHQQRSTVEFSMINKLLRLPFDLERKHLLRLQEAVSQGSSLRRALQERQI</sequence>
<dbReference type="WBParaSite" id="HPLM_0000459801-mRNA-1">
    <property type="protein sequence ID" value="HPLM_0000459801-mRNA-1"/>
    <property type="gene ID" value="HPLM_0000459801"/>
</dbReference>
<dbReference type="AlphaFoldDB" id="A0A0N4W414"/>
<dbReference type="SUPFAM" id="SSF56219">
    <property type="entry name" value="DNase I-like"/>
    <property type="match status" value="1"/>
</dbReference>
<dbReference type="OMA" id="TWISPNM"/>